<dbReference type="AlphaFoldDB" id="A0A0D0CB15"/>
<dbReference type="InParanoid" id="A0A0D0CB15"/>
<protein>
    <submittedName>
        <fullName evidence="2">Uncharacterized protein</fullName>
    </submittedName>
</protein>
<evidence type="ECO:0000313" key="3">
    <source>
        <dbReference type="Proteomes" id="UP000054538"/>
    </source>
</evidence>
<sequence>MDMESQYLTSESQEFTVSWAPDTQSLISRLVRPERAGPSYNEPMDPGLNYTTPSRNPDVGTYDCDSQVLDDTQCSATLPPALPPWAPHQQFIQPPPLDTIEKTRLINKAMTATFLKIHQHHCLRVCANANNMWEVLCPVLDCNTWVKTGIKSRISLALSDHFTNLEAHVGAQSCGKSKSRKTMQNSCMTVAVVFSKPLSVFNPTQMPLVSDTSSSESTLTSDTTLLAPMRAHTLLSCPGLILDECNW</sequence>
<keyword evidence="3" id="KW-1185">Reference proteome</keyword>
<dbReference type="OrthoDB" id="10353452at2759"/>
<evidence type="ECO:0000313" key="2">
    <source>
        <dbReference type="EMBL" id="KIK80042.1"/>
    </source>
</evidence>
<proteinExistence type="predicted"/>
<evidence type="ECO:0000256" key="1">
    <source>
        <dbReference type="SAM" id="MobiDB-lite"/>
    </source>
</evidence>
<accession>A0A0D0CB15</accession>
<reference evidence="3" key="2">
    <citation type="submission" date="2015-01" db="EMBL/GenBank/DDBJ databases">
        <title>Evolutionary Origins and Diversification of the Mycorrhizal Mutualists.</title>
        <authorList>
            <consortium name="DOE Joint Genome Institute"/>
            <consortium name="Mycorrhizal Genomics Consortium"/>
            <person name="Kohler A."/>
            <person name="Kuo A."/>
            <person name="Nagy L.G."/>
            <person name="Floudas D."/>
            <person name="Copeland A."/>
            <person name="Barry K.W."/>
            <person name="Cichocki N."/>
            <person name="Veneault-Fourrey C."/>
            <person name="LaButti K."/>
            <person name="Lindquist E.A."/>
            <person name="Lipzen A."/>
            <person name="Lundell T."/>
            <person name="Morin E."/>
            <person name="Murat C."/>
            <person name="Riley R."/>
            <person name="Ohm R."/>
            <person name="Sun H."/>
            <person name="Tunlid A."/>
            <person name="Henrissat B."/>
            <person name="Grigoriev I.V."/>
            <person name="Hibbett D.S."/>
            <person name="Martin F."/>
        </authorList>
    </citation>
    <scope>NUCLEOTIDE SEQUENCE [LARGE SCALE GENOMIC DNA]</scope>
    <source>
        <strain evidence="3">Ve08.2h10</strain>
    </source>
</reference>
<organism evidence="2 3">
    <name type="scientific">Paxillus rubicundulus Ve08.2h10</name>
    <dbReference type="NCBI Taxonomy" id="930991"/>
    <lineage>
        <taxon>Eukaryota</taxon>
        <taxon>Fungi</taxon>
        <taxon>Dikarya</taxon>
        <taxon>Basidiomycota</taxon>
        <taxon>Agaricomycotina</taxon>
        <taxon>Agaricomycetes</taxon>
        <taxon>Agaricomycetidae</taxon>
        <taxon>Boletales</taxon>
        <taxon>Paxilineae</taxon>
        <taxon>Paxillaceae</taxon>
        <taxon>Paxillus</taxon>
    </lineage>
</organism>
<name>A0A0D0CB15_9AGAM</name>
<dbReference type="EMBL" id="KN826116">
    <property type="protein sequence ID" value="KIK80042.1"/>
    <property type="molecule type" value="Genomic_DNA"/>
</dbReference>
<reference evidence="2 3" key="1">
    <citation type="submission" date="2014-04" db="EMBL/GenBank/DDBJ databases">
        <authorList>
            <consortium name="DOE Joint Genome Institute"/>
            <person name="Kuo A."/>
            <person name="Kohler A."/>
            <person name="Jargeat P."/>
            <person name="Nagy L.G."/>
            <person name="Floudas D."/>
            <person name="Copeland A."/>
            <person name="Barry K.W."/>
            <person name="Cichocki N."/>
            <person name="Veneault-Fourrey C."/>
            <person name="LaButti K."/>
            <person name="Lindquist E.A."/>
            <person name="Lipzen A."/>
            <person name="Lundell T."/>
            <person name="Morin E."/>
            <person name="Murat C."/>
            <person name="Sun H."/>
            <person name="Tunlid A."/>
            <person name="Henrissat B."/>
            <person name="Grigoriev I.V."/>
            <person name="Hibbett D.S."/>
            <person name="Martin F."/>
            <person name="Nordberg H.P."/>
            <person name="Cantor M.N."/>
            <person name="Hua S.X."/>
        </authorList>
    </citation>
    <scope>NUCLEOTIDE SEQUENCE [LARGE SCALE GENOMIC DNA]</scope>
    <source>
        <strain evidence="2 3">Ve08.2h10</strain>
    </source>
</reference>
<gene>
    <name evidence="2" type="ORF">PAXRUDRAFT_159728</name>
</gene>
<dbReference type="HOGENOM" id="CLU_1124862_0_0_1"/>
<feature type="region of interest" description="Disordered" evidence="1">
    <location>
        <begin position="30"/>
        <end position="56"/>
    </location>
</feature>
<dbReference type="Proteomes" id="UP000054538">
    <property type="component" value="Unassembled WGS sequence"/>
</dbReference>